<organism evidence="5 6">
    <name type="scientific">Aurantiacibacter gangjinensis</name>
    <dbReference type="NCBI Taxonomy" id="502682"/>
    <lineage>
        <taxon>Bacteria</taxon>
        <taxon>Pseudomonadati</taxon>
        <taxon>Pseudomonadota</taxon>
        <taxon>Alphaproteobacteria</taxon>
        <taxon>Sphingomonadales</taxon>
        <taxon>Erythrobacteraceae</taxon>
        <taxon>Aurantiacibacter</taxon>
    </lineage>
</organism>
<dbReference type="InterPro" id="IPR036259">
    <property type="entry name" value="MFS_trans_sf"/>
</dbReference>
<dbReference type="InterPro" id="IPR011701">
    <property type="entry name" value="MFS"/>
</dbReference>
<comment type="subcellular location">
    <subcellularLocation>
        <location evidence="1">Membrane</location>
        <topology evidence="1">Multi-pass membrane protein</topology>
    </subcellularLocation>
</comment>
<evidence type="ECO:0000256" key="2">
    <source>
        <dbReference type="ARBA" id="ARBA00022692"/>
    </source>
</evidence>
<dbReference type="EMBL" id="LBHC01000002">
    <property type="protein sequence ID" value="KLE31369.1"/>
    <property type="molecule type" value="Genomic_DNA"/>
</dbReference>
<dbReference type="Proteomes" id="UP000053070">
    <property type="component" value="Unassembled WGS sequence"/>
</dbReference>
<dbReference type="Gene3D" id="1.20.1720.10">
    <property type="entry name" value="Multidrug resistance protein D"/>
    <property type="match status" value="1"/>
</dbReference>
<evidence type="ECO:0000313" key="5">
    <source>
        <dbReference type="EMBL" id="KLE31369.1"/>
    </source>
</evidence>
<dbReference type="PANTHER" id="PTHR42718:SF42">
    <property type="entry name" value="EXPORT PROTEIN"/>
    <property type="match status" value="1"/>
</dbReference>
<dbReference type="AlphaFoldDB" id="A0A0G9ML80"/>
<dbReference type="STRING" id="502682.BMF35_a0421"/>
<keyword evidence="3" id="KW-1133">Transmembrane helix</keyword>
<evidence type="ECO:0000256" key="3">
    <source>
        <dbReference type="ARBA" id="ARBA00022989"/>
    </source>
</evidence>
<dbReference type="PANTHER" id="PTHR42718">
    <property type="entry name" value="MAJOR FACILITATOR SUPERFAMILY MULTIDRUG TRANSPORTER MFSC"/>
    <property type="match status" value="1"/>
</dbReference>
<dbReference type="PATRIC" id="fig|502682.8.peg.1451"/>
<dbReference type="GO" id="GO:0022857">
    <property type="term" value="F:transmembrane transporter activity"/>
    <property type="evidence" value="ECO:0007669"/>
    <property type="project" value="InterPro"/>
</dbReference>
<evidence type="ECO:0000256" key="4">
    <source>
        <dbReference type="ARBA" id="ARBA00023136"/>
    </source>
</evidence>
<evidence type="ECO:0000313" key="6">
    <source>
        <dbReference type="Proteomes" id="UP000053070"/>
    </source>
</evidence>
<sequence length="480" mass="48762">MAIAVAPPCDETQGRQGSGTCPSQTGTLIATVLGSSLAFVMGAIVNVALPQMQTDLGTDAAGLQWIVNSYLLPLSALVLVGSALGDRYGRKRFFMLGLWLYAAATVACVFAPGLEWLLAARAVQGLGAALIAPNSLAILADAFSGEERGKAVGSWAAAGAIAGAVAPLAGGVVVDWQNWRWAFAIVLPLAAAALAFGYRSIAESREDEEDCAPLDIPGAVLVTLGLGAAVYGLVALPESGFAAANLGALGLGLAALAGFVVVEHKKGQKAMLPLGIFGSRSFTGISLLTLLLYAALGALLVLLPLMLINAYGYSATGAGAAMLPFPLIMGLLSRRVGGLATKLGIRRTLTIGPVLVGAGFALMAIMNGPEASYWTGILPGLIVMALGMATSVAPLTTAVINAVADRFTGIASGVNNAISRTAGLIATALLGFVLTGGEADPQTLVSGFSQTAWVCSALAFGAAACVWFLVDESEVREGDR</sequence>
<keyword evidence="2" id="KW-0812">Transmembrane</keyword>
<reference evidence="5 6" key="1">
    <citation type="submission" date="2015-04" db="EMBL/GenBank/DDBJ databases">
        <title>The draft genome sequence of Erythrobacr gangjinensis K7-2.</title>
        <authorList>
            <person name="Zhuang L."/>
            <person name="Liu Y."/>
            <person name="Shao Z."/>
        </authorList>
    </citation>
    <scope>NUCLEOTIDE SEQUENCE [LARGE SCALE GENOMIC DNA]</scope>
    <source>
        <strain evidence="5 6">K7-2</strain>
    </source>
</reference>
<gene>
    <name evidence="5" type="ORF">AAW01_07120</name>
</gene>
<comment type="caution">
    <text evidence="5">The sequence shown here is derived from an EMBL/GenBank/DDBJ whole genome shotgun (WGS) entry which is preliminary data.</text>
</comment>
<dbReference type="PROSITE" id="PS50850">
    <property type="entry name" value="MFS"/>
    <property type="match status" value="1"/>
</dbReference>
<name>A0A0G9ML80_9SPHN</name>
<keyword evidence="4" id="KW-0472">Membrane</keyword>
<dbReference type="KEGG" id="egn:BMF35_a0421"/>
<dbReference type="GO" id="GO:0016020">
    <property type="term" value="C:membrane"/>
    <property type="evidence" value="ECO:0007669"/>
    <property type="project" value="UniProtKB-SubCell"/>
</dbReference>
<accession>A0A0G9ML80</accession>
<evidence type="ECO:0000256" key="1">
    <source>
        <dbReference type="ARBA" id="ARBA00004141"/>
    </source>
</evidence>
<protein>
    <submittedName>
        <fullName evidence="5">Uncharacterized protein</fullName>
    </submittedName>
</protein>
<proteinExistence type="predicted"/>
<keyword evidence="6" id="KW-1185">Reference proteome</keyword>
<dbReference type="InterPro" id="IPR020846">
    <property type="entry name" value="MFS_dom"/>
</dbReference>
<dbReference type="CDD" id="cd17321">
    <property type="entry name" value="MFS_MMR_MDR_like"/>
    <property type="match status" value="1"/>
</dbReference>
<dbReference type="Pfam" id="PF07690">
    <property type="entry name" value="MFS_1"/>
    <property type="match status" value="1"/>
</dbReference>
<dbReference type="Gene3D" id="1.20.1250.20">
    <property type="entry name" value="MFS general substrate transporter like domains"/>
    <property type="match status" value="1"/>
</dbReference>
<dbReference type="SUPFAM" id="SSF103473">
    <property type="entry name" value="MFS general substrate transporter"/>
    <property type="match status" value="1"/>
</dbReference>
<dbReference type="RefSeq" id="WP_047006720.1">
    <property type="nucleotide sequence ID" value="NZ_CP018097.1"/>
</dbReference>
<dbReference type="OrthoDB" id="2414439at2"/>